<dbReference type="Proteomes" id="UP000327085">
    <property type="component" value="Chromosome 7"/>
</dbReference>
<feature type="region of interest" description="Disordered" evidence="1">
    <location>
        <begin position="64"/>
        <end position="94"/>
    </location>
</feature>
<gene>
    <name evidence="2" type="ORF">ALMOND_2B011044</name>
</gene>
<feature type="compositionally biased region" description="Polar residues" evidence="1">
    <location>
        <begin position="74"/>
        <end position="83"/>
    </location>
</feature>
<accession>A0A5E4GGT0</accession>
<name>A0A5E4GGT0_PRUDU</name>
<proteinExistence type="predicted"/>
<sequence>MGAGVAGSWVLGLRVWVEGSRVGGRRNRRGNRHSRHLQRLQLTCPNDSYLSDLTLRYLSEWDPSVSATDDHSRSSSMYLSSWPTPDVEPGVKLPSEGSACRFQVNPFLRDMESQIVHINTL</sequence>
<dbReference type="EMBL" id="CABIKO010000738">
    <property type="protein sequence ID" value="VVA39099.1"/>
    <property type="molecule type" value="Genomic_DNA"/>
</dbReference>
<reference evidence="3" key="1">
    <citation type="journal article" date="2020" name="Plant J.">
        <title>Transposons played a major role in the diversification between the closely related almond and peach genomes: results from the almond genome sequence.</title>
        <authorList>
            <person name="Alioto T."/>
            <person name="Alexiou K.G."/>
            <person name="Bardil A."/>
            <person name="Barteri F."/>
            <person name="Castanera R."/>
            <person name="Cruz F."/>
            <person name="Dhingra A."/>
            <person name="Duval H."/>
            <person name="Fernandez I Marti A."/>
            <person name="Frias L."/>
            <person name="Galan B."/>
            <person name="Garcia J.L."/>
            <person name="Howad W."/>
            <person name="Gomez-Garrido J."/>
            <person name="Gut M."/>
            <person name="Julca I."/>
            <person name="Morata J."/>
            <person name="Puigdomenech P."/>
            <person name="Ribeca P."/>
            <person name="Rubio Cabetas M.J."/>
            <person name="Vlasova A."/>
            <person name="Wirthensohn M."/>
            <person name="Garcia-Mas J."/>
            <person name="Gabaldon T."/>
            <person name="Casacuberta J.M."/>
            <person name="Arus P."/>
        </authorList>
    </citation>
    <scope>NUCLEOTIDE SEQUENCE [LARGE SCALE GENOMIC DNA]</scope>
    <source>
        <strain evidence="3">cv. Texas</strain>
    </source>
</reference>
<evidence type="ECO:0000313" key="2">
    <source>
        <dbReference type="EMBL" id="VVA39099.1"/>
    </source>
</evidence>
<dbReference type="InParanoid" id="A0A5E4GGT0"/>
<organism evidence="2 3">
    <name type="scientific">Prunus dulcis</name>
    <name type="common">Almond</name>
    <name type="synonym">Amygdalus dulcis</name>
    <dbReference type="NCBI Taxonomy" id="3755"/>
    <lineage>
        <taxon>Eukaryota</taxon>
        <taxon>Viridiplantae</taxon>
        <taxon>Streptophyta</taxon>
        <taxon>Embryophyta</taxon>
        <taxon>Tracheophyta</taxon>
        <taxon>Spermatophyta</taxon>
        <taxon>Magnoliopsida</taxon>
        <taxon>eudicotyledons</taxon>
        <taxon>Gunneridae</taxon>
        <taxon>Pentapetalae</taxon>
        <taxon>rosids</taxon>
        <taxon>fabids</taxon>
        <taxon>Rosales</taxon>
        <taxon>Rosaceae</taxon>
        <taxon>Amygdaloideae</taxon>
        <taxon>Amygdaleae</taxon>
        <taxon>Prunus</taxon>
    </lineage>
</organism>
<dbReference type="AlphaFoldDB" id="A0A5E4GGT0"/>
<evidence type="ECO:0000256" key="1">
    <source>
        <dbReference type="SAM" id="MobiDB-lite"/>
    </source>
</evidence>
<protein>
    <submittedName>
        <fullName evidence="2">PREDICTED: zinc finger CCCH domain-containing 37 isoform</fullName>
    </submittedName>
</protein>
<evidence type="ECO:0000313" key="3">
    <source>
        <dbReference type="Proteomes" id="UP000327085"/>
    </source>
</evidence>
<dbReference type="Gramene" id="VVA39099">
    <property type="protein sequence ID" value="VVA39099"/>
    <property type="gene ID" value="Prudul26B011044"/>
</dbReference>